<reference evidence="1" key="1">
    <citation type="journal article" date="2021" name="PeerJ">
        <title>Extensive microbial diversity within the chicken gut microbiome revealed by metagenomics and culture.</title>
        <authorList>
            <person name="Gilroy R."/>
            <person name="Ravi A."/>
            <person name="Getino M."/>
            <person name="Pursley I."/>
            <person name="Horton D.L."/>
            <person name="Alikhan N.F."/>
            <person name="Baker D."/>
            <person name="Gharbi K."/>
            <person name="Hall N."/>
            <person name="Watson M."/>
            <person name="Adriaenssens E.M."/>
            <person name="Foster-Nyarko E."/>
            <person name="Jarju S."/>
            <person name="Secka A."/>
            <person name="Antonio M."/>
            <person name="Oren A."/>
            <person name="Chaudhuri R.R."/>
            <person name="La Ragione R."/>
            <person name="Hildebrand F."/>
            <person name="Pallen M.J."/>
        </authorList>
    </citation>
    <scope>NUCLEOTIDE SEQUENCE</scope>
    <source>
        <strain evidence="1">ChiBcec8-13705</strain>
    </source>
</reference>
<dbReference type="InterPro" id="IPR016039">
    <property type="entry name" value="Thiolase-like"/>
</dbReference>
<gene>
    <name evidence="1" type="ORF">H9945_05005</name>
</gene>
<evidence type="ECO:0000313" key="1">
    <source>
        <dbReference type="EMBL" id="HJB41839.1"/>
    </source>
</evidence>
<dbReference type="Pfam" id="PF07451">
    <property type="entry name" value="SpoVAD"/>
    <property type="match status" value="1"/>
</dbReference>
<organism evidence="1 2">
    <name type="scientific">Candidatus Gemmiger avicola</name>
    <dbReference type="NCBI Taxonomy" id="2838605"/>
    <lineage>
        <taxon>Bacteria</taxon>
        <taxon>Bacillati</taxon>
        <taxon>Bacillota</taxon>
        <taxon>Clostridia</taxon>
        <taxon>Eubacteriales</taxon>
        <taxon>Gemmiger</taxon>
    </lineage>
</organism>
<protein>
    <submittedName>
        <fullName evidence="1">Stage V sporulation protein AD</fullName>
    </submittedName>
</protein>
<sequence length="348" mass="35908">MAIRKKDTLLFAHPPVIAAWAAVGGRQEAKGPLAPGFDELVEDASFAAEGCRSWEAAESTLQSRCVAHCLRKGGVTPRQLTLAFAGDLQAQCTASNYTMRALDVPYAGVYGACSTMAETLALAAAFAASGYSERTLALSSSHFCAAERQFRTPLDYGGKRTPTAQWTATAAGACLVRPAGTAGVRILSATFGRVRDYAVRDINNMGAAMMPAAASTLLACFAALGTAPQNYDAVLTGDLGKVGSALLEAQMAREGFVLDNHLDCGCLLYDLDAQPVGAGGSGAGCSAAVLGAYVLPRLQTGQWRRVLFLATGALMSQATVQQGETIPGIAHAVELAAPADIAAGEGKA</sequence>
<dbReference type="InterPro" id="IPR010894">
    <property type="entry name" value="SpoVAD"/>
</dbReference>
<dbReference type="Gene3D" id="3.40.47.40">
    <property type="entry name" value="Stage V sporulation protein AD"/>
    <property type="match status" value="1"/>
</dbReference>
<name>A0A9D2S3C3_9FIRM</name>
<dbReference type="AlphaFoldDB" id="A0A9D2S3C3"/>
<dbReference type="GO" id="GO:0016746">
    <property type="term" value="F:acyltransferase activity"/>
    <property type="evidence" value="ECO:0007669"/>
    <property type="project" value="InterPro"/>
</dbReference>
<evidence type="ECO:0000313" key="2">
    <source>
        <dbReference type="Proteomes" id="UP000886803"/>
    </source>
</evidence>
<dbReference type="Proteomes" id="UP000886803">
    <property type="component" value="Unassembled WGS sequence"/>
</dbReference>
<dbReference type="SUPFAM" id="SSF53901">
    <property type="entry name" value="Thiolase-like"/>
    <property type="match status" value="1"/>
</dbReference>
<reference evidence="1" key="2">
    <citation type="submission" date="2021-04" db="EMBL/GenBank/DDBJ databases">
        <authorList>
            <person name="Gilroy R."/>
        </authorList>
    </citation>
    <scope>NUCLEOTIDE SEQUENCE</scope>
    <source>
        <strain evidence="1">ChiBcec8-13705</strain>
    </source>
</reference>
<comment type="caution">
    <text evidence="1">The sequence shown here is derived from an EMBL/GenBank/DDBJ whole genome shotgun (WGS) entry which is preliminary data.</text>
</comment>
<dbReference type="InterPro" id="IPR038369">
    <property type="entry name" value="SpoVAD_sf"/>
</dbReference>
<dbReference type="EMBL" id="DWYG01000074">
    <property type="protein sequence ID" value="HJB41839.1"/>
    <property type="molecule type" value="Genomic_DNA"/>
</dbReference>
<proteinExistence type="predicted"/>
<accession>A0A9D2S3C3</accession>